<sequence>MDLHTLIASLQFPAPGEAGADYAVSLLQNTVNIVPSLQYARDIAAVSRMMVLSPAIWSEPFLLISSRSRPTGLIVADAFRAIVHARLKRPLHGIARQVNEDDAQRFVLALLGGISSCQDVASRQLCATSGILASTPLAAIPQIESAFVETLNIIADGARCDDDVSLTVCSTMGYEHISSGHRSRIRATPLLTTIFARAVFAMPRHPDMSAIAGASSQFTGKMYKSLAMSYGPKQCHEPLSIITAANSRARGRADVKESAFATVAVLSGLVDGLQLRHRPLGSFLFLRESAAEVAIAKSIIFTLRDLSTTIYEISLAGFAAESYLHSAAVGILMTGTGGDNVDALVDGLQDTGQQHEYLFALNTAEKILLSSPASSQFRFPLASKIIRPAQLVISRPMAEYGTTIGKAIHEAAHAVILASLLVPTLAVENGQYVKDIYLPRLIDLYDKSEITDTQFAAAIRALSNALSSGSGVLSSAAPALAEEVLLPSLTGFLRGNKKTTVTGALVDAILRCAPVERINFWLGTLDGDADLIAERIRKGDVPSVCGEGVVRWWFDSNQAESRGSSRL</sequence>
<reference evidence="2" key="1">
    <citation type="journal article" date="2024" name="Front. Bioeng. Biotechnol.">
        <title>Genome-scale model development and genomic sequencing of the oleaginous clade Lipomyces.</title>
        <authorList>
            <person name="Czajka J.J."/>
            <person name="Han Y."/>
            <person name="Kim J."/>
            <person name="Mondo S.J."/>
            <person name="Hofstad B.A."/>
            <person name="Robles A."/>
            <person name="Haridas S."/>
            <person name="Riley R."/>
            <person name="LaButti K."/>
            <person name="Pangilinan J."/>
            <person name="Andreopoulos W."/>
            <person name="Lipzen A."/>
            <person name="Yan J."/>
            <person name="Wang M."/>
            <person name="Ng V."/>
            <person name="Grigoriev I.V."/>
            <person name="Spatafora J.W."/>
            <person name="Magnuson J.K."/>
            <person name="Baker S.E."/>
            <person name="Pomraning K.R."/>
        </authorList>
    </citation>
    <scope>NUCLEOTIDE SEQUENCE [LARGE SCALE GENOMIC DNA]</scope>
    <source>
        <strain evidence="2">CBS 7786</strain>
    </source>
</reference>
<evidence type="ECO:0000313" key="1">
    <source>
        <dbReference type="EMBL" id="KAK9235175.1"/>
    </source>
</evidence>
<proteinExistence type="predicted"/>
<name>A0ACC3SV37_LIPKO</name>
<accession>A0ACC3SV37</accession>
<evidence type="ECO:0000313" key="2">
    <source>
        <dbReference type="Proteomes" id="UP001433508"/>
    </source>
</evidence>
<comment type="caution">
    <text evidence="1">The sequence shown here is derived from an EMBL/GenBank/DDBJ whole genome shotgun (WGS) entry which is preliminary data.</text>
</comment>
<protein>
    <submittedName>
        <fullName evidence="1">Uncharacterized protein</fullName>
    </submittedName>
</protein>
<organism evidence="1 2">
    <name type="scientific">Lipomyces kononenkoae</name>
    <name type="common">Yeast</name>
    <dbReference type="NCBI Taxonomy" id="34357"/>
    <lineage>
        <taxon>Eukaryota</taxon>
        <taxon>Fungi</taxon>
        <taxon>Dikarya</taxon>
        <taxon>Ascomycota</taxon>
        <taxon>Saccharomycotina</taxon>
        <taxon>Lipomycetes</taxon>
        <taxon>Lipomycetales</taxon>
        <taxon>Lipomycetaceae</taxon>
        <taxon>Lipomyces</taxon>
    </lineage>
</organism>
<dbReference type="Proteomes" id="UP001433508">
    <property type="component" value="Unassembled WGS sequence"/>
</dbReference>
<keyword evidence="2" id="KW-1185">Reference proteome</keyword>
<dbReference type="EMBL" id="MU971427">
    <property type="protein sequence ID" value="KAK9235175.1"/>
    <property type="molecule type" value="Genomic_DNA"/>
</dbReference>
<gene>
    <name evidence="1" type="ORF">V1525DRAFT_410728</name>
</gene>